<feature type="transmembrane region" description="Helical" evidence="1">
    <location>
        <begin position="109"/>
        <end position="130"/>
    </location>
</feature>
<dbReference type="InterPro" id="IPR013879">
    <property type="entry name" value="DUF1761"/>
</dbReference>
<feature type="transmembrane region" description="Helical" evidence="1">
    <location>
        <begin position="142"/>
        <end position="161"/>
    </location>
</feature>
<accession>R4XDS9</accession>
<dbReference type="STRING" id="1097556.R4XDS9"/>
<sequence length="167" mass="17701">MVSANFTGGSMTSPNASIPISYFPSIRPAALALGTVFEHVTSALVYGPLFGQTWEKVMNADKNSEFWKTKEAQSAVSIYSASLVSSGFQTYCLSALLQLTGTVSYKGTAYLGLIVFGATSVPGIVSSMFAERRPVEYTAIKAVTGVIQTVGLGLVLTAFGHRRDVIS</sequence>
<keyword evidence="1" id="KW-1133">Transmembrane helix</keyword>
<dbReference type="Proteomes" id="UP000013776">
    <property type="component" value="Unassembled WGS sequence"/>
</dbReference>
<dbReference type="AlphaFoldDB" id="R4XDS9"/>
<proteinExistence type="predicted"/>
<evidence type="ECO:0000313" key="3">
    <source>
        <dbReference type="Proteomes" id="UP000013776"/>
    </source>
</evidence>
<dbReference type="PANTHER" id="PTHR40638">
    <property type="entry name" value="UPF0591 MEMBRANE PROTEIN C15E1.02C"/>
    <property type="match status" value="1"/>
</dbReference>
<dbReference type="OrthoDB" id="2344991at2759"/>
<dbReference type="PANTHER" id="PTHR40638:SF1">
    <property type="entry name" value="UPF0591 MEMBRANE PROTEIN C15E1.02C"/>
    <property type="match status" value="1"/>
</dbReference>
<evidence type="ECO:0000313" key="2">
    <source>
        <dbReference type="EMBL" id="CCG84026.1"/>
    </source>
</evidence>
<dbReference type="VEuPathDB" id="FungiDB:TAPDE_004392"/>
<organism evidence="2 3">
    <name type="scientific">Taphrina deformans (strain PYCC 5710 / ATCC 11124 / CBS 356.35 / IMI 108563 / JCM 9778 / NBRC 8474)</name>
    <name type="common">Peach leaf curl fungus</name>
    <name type="synonym">Lalaria deformans</name>
    <dbReference type="NCBI Taxonomy" id="1097556"/>
    <lineage>
        <taxon>Eukaryota</taxon>
        <taxon>Fungi</taxon>
        <taxon>Dikarya</taxon>
        <taxon>Ascomycota</taxon>
        <taxon>Taphrinomycotina</taxon>
        <taxon>Taphrinomycetes</taxon>
        <taxon>Taphrinales</taxon>
        <taxon>Taphrinaceae</taxon>
        <taxon>Taphrina</taxon>
    </lineage>
</organism>
<comment type="caution">
    <text evidence="2">The sequence shown here is derived from an EMBL/GenBank/DDBJ whole genome shotgun (WGS) entry which is preliminary data.</text>
</comment>
<gene>
    <name evidence="2" type="ORF">TAPDE_004392</name>
</gene>
<reference evidence="2 3" key="1">
    <citation type="journal article" date="2013" name="MBio">
        <title>Genome sequencing of the plant pathogen Taphrina deformans, the causal agent of peach leaf curl.</title>
        <authorList>
            <person name="Cisse O.H."/>
            <person name="Almeida J.M.G.C.F."/>
            <person name="Fonseca A."/>
            <person name="Kumar A.A."/>
            <person name="Salojaervi J."/>
            <person name="Overmyer K."/>
            <person name="Hauser P.M."/>
            <person name="Pagni M."/>
        </authorList>
    </citation>
    <scope>NUCLEOTIDE SEQUENCE [LARGE SCALE GENOMIC DNA]</scope>
    <source>
        <strain evidence="3">PYCC 5710 / ATCC 11124 / CBS 356.35 / IMI 108563 / JCM 9778 / NBRC 8474</strain>
    </source>
</reference>
<dbReference type="Pfam" id="PF08570">
    <property type="entry name" value="DUF1761"/>
    <property type="match status" value="1"/>
</dbReference>
<keyword evidence="1" id="KW-0472">Membrane</keyword>
<dbReference type="eggNOG" id="ENOG502S2WW">
    <property type="taxonomic scope" value="Eukaryota"/>
</dbReference>
<keyword evidence="3" id="KW-1185">Reference proteome</keyword>
<protein>
    <submittedName>
        <fullName evidence="2">Uncharacterized protein</fullName>
    </submittedName>
</protein>
<dbReference type="EMBL" id="CAHR02000195">
    <property type="protein sequence ID" value="CCG84026.1"/>
    <property type="molecule type" value="Genomic_DNA"/>
</dbReference>
<keyword evidence="1" id="KW-0812">Transmembrane</keyword>
<feature type="transmembrane region" description="Helical" evidence="1">
    <location>
        <begin position="76"/>
        <end position="97"/>
    </location>
</feature>
<evidence type="ECO:0000256" key="1">
    <source>
        <dbReference type="SAM" id="Phobius"/>
    </source>
</evidence>
<name>R4XDS9_TAPDE</name>